<dbReference type="InterPro" id="IPR001130">
    <property type="entry name" value="TatD-like"/>
</dbReference>
<dbReference type="Pfam" id="PF01026">
    <property type="entry name" value="TatD_DNase"/>
    <property type="match status" value="1"/>
</dbReference>
<dbReference type="SUPFAM" id="SSF51556">
    <property type="entry name" value="Metallo-dependent hydrolases"/>
    <property type="match status" value="1"/>
</dbReference>
<dbReference type="Gene3D" id="3.20.20.140">
    <property type="entry name" value="Metal-dependent hydrolases"/>
    <property type="match status" value="1"/>
</dbReference>
<dbReference type="PANTHER" id="PTHR47345">
    <property type="entry name" value="CUT9-INTERACTING PROTEIN SCN1"/>
    <property type="match status" value="1"/>
</dbReference>
<reference evidence="2" key="1">
    <citation type="submission" date="2016-11" db="EMBL/GenBank/DDBJ databases">
        <authorList>
            <person name="Guldener U."/>
        </authorList>
    </citation>
    <scope>NUCLEOTIDE SEQUENCE [LARGE SCALE GENOMIC DNA]</scope>
</reference>
<protein>
    <submittedName>
        <fullName evidence="1">Uncharacterized protein</fullName>
    </submittedName>
</protein>
<evidence type="ECO:0000313" key="2">
    <source>
        <dbReference type="Proteomes" id="UP000183365"/>
    </source>
</evidence>
<dbReference type="PANTHER" id="PTHR47345:SF1">
    <property type="entry name" value="CUT9-INTERACTING PROTEIN SCN1"/>
    <property type="match status" value="1"/>
</dbReference>
<dbReference type="GO" id="GO:0016788">
    <property type="term" value="F:hydrolase activity, acting on ester bonds"/>
    <property type="evidence" value="ECO:0007669"/>
    <property type="project" value="InterPro"/>
</dbReference>
<dbReference type="InterPro" id="IPR053044">
    <property type="entry name" value="Metallo-hydrolase/TatD-type"/>
</dbReference>
<dbReference type="OrthoDB" id="413993at2759"/>
<name>A0A1L0FLU5_9ASCO</name>
<dbReference type="Proteomes" id="UP000183365">
    <property type="component" value="Unassembled WGS sequence"/>
</dbReference>
<dbReference type="EMBL" id="FQNF01000054">
    <property type="protein sequence ID" value="SGZ40542.1"/>
    <property type="molecule type" value="Genomic_DNA"/>
</dbReference>
<proteinExistence type="predicted"/>
<dbReference type="InterPro" id="IPR032466">
    <property type="entry name" value="Metal_Hydrolase"/>
</dbReference>
<sequence length="346" mass="40260">MNALYVDAHCHLSSDPWTLNHDHVDIKDTIDDVLQNETSSESKLLLNIMSTSHLDHVLLKKCNAFFNKHSYKIGIGIHPWYSYMYTFDRNITKLDHYLSILSFDYNEVAKLLNVQVNETGKIEKFIQQLVNKTYQSYPDVYCIDDLYPNDVFFNYDFIGEVGLDFAANVKKIADITSLNEIKVNKDHQVKILQFFLNKLTSNLSNLKFISIHSVKASQATFDVIKHTDETLQQRNVKANIVLHSYTGTIEQFNQQYLKLKNINSFISLSTFINCKMPLTKKQRKLISSLDTKHMLIETDVPITTNRMGFKFKENLENTLNVIRNYKKITFEDLRNEINKNYAGIMD</sequence>
<keyword evidence="2" id="KW-1185">Reference proteome</keyword>
<dbReference type="AlphaFoldDB" id="A0A1L0FLU5"/>
<gene>
    <name evidence="1" type="ORF">HGUI_02742</name>
</gene>
<accession>A0A1L0FLU5</accession>
<organism evidence="1 2">
    <name type="scientific">Hanseniaspora guilliermondii</name>
    <dbReference type="NCBI Taxonomy" id="56406"/>
    <lineage>
        <taxon>Eukaryota</taxon>
        <taxon>Fungi</taxon>
        <taxon>Dikarya</taxon>
        <taxon>Ascomycota</taxon>
        <taxon>Saccharomycotina</taxon>
        <taxon>Saccharomycetes</taxon>
        <taxon>Saccharomycodales</taxon>
        <taxon>Saccharomycodaceae</taxon>
        <taxon>Hanseniaspora</taxon>
    </lineage>
</organism>
<dbReference type="VEuPathDB" id="FungiDB:HGUI_02742"/>
<evidence type="ECO:0000313" key="1">
    <source>
        <dbReference type="EMBL" id="SGZ40542.1"/>
    </source>
</evidence>